<dbReference type="InterPro" id="IPR036618">
    <property type="entry name" value="PtsI_HPr-bd_sf"/>
</dbReference>
<dbReference type="GO" id="GO:0016301">
    <property type="term" value="F:kinase activity"/>
    <property type="evidence" value="ECO:0007669"/>
    <property type="project" value="UniProtKB-KW"/>
</dbReference>
<dbReference type="PANTHER" id="PTHR46244">
    <property type="entry name" value="PHOSPHOENOLPYRUVATE-PROTEIN PHOSPHOTRANSFERASE"/>
    <property type="match status" value="1"/>
</dbReference>
<comment type="similarity">
    <text evidence="4">Belongs to the PEP-utilizing enzyme family.</text>
</comment>
<proteinExistence type="inferred from homology"/>
<dbReference type="InterPro" id="IPR015813">
    <property type="entry name" value="Pyrv/PenolPyrv_kinase-like_dom"/>
</dbReference>
<comment type="subcellular location">
    <subcellularLocation>
        <location evidence="3">Cytoplasm</location>
    </subcellularLocation>
</comment>
<dbReference type="AlphaFoldDB" id="A0A381W0D7"/>
<dbReference type="InterPro" id="IPR008731">
    <property type="entry name" value="PTS_EIN"/>
</dbReference>
<keyword evidence="6" id="KW-0813">Transport</keyword>
<dbReference type="Gene3D" id="3.50.30.10">
    <property type="entry name" value="Phosphohistidine domain"/>
    <property type="match status" value="1"/>
</dbReference>
<dbReference type="SUPFAM" id="SSF52009">
    <property type="entry name" value="Phosphohistidine domain"/>
    <property type="match status" value="1"/>
</dbReference>
<name>A0A381W0D7_9ZZZZ</name>
<dbReference type="EC" id="2.7.3.9" evidence="5"/>
<keyword evidence="11" id="KW-0479">Metal-binding</keyword>
<evidence type="ECO:0000256" key="3">
    <source>
        <dbReference type="ARBA" id="ARBA00004496"/>
    </source>
</evidence>
<dbReference type="Gene3D" id="3.30.450.40">
    <property type="match status" value="1"/>
</dbReference>
<comment type="catalytic activity">
    <reaction evidence="1">
        <text>L-histidyl-[protein] + phosphoenolpyruvate = N(pros)-phospho-L-histidyl-[protein] + pyruvate</text>
        <dbReference type="Rhea" id="RHEA:23880"/>
        <dbReference type="Rhea" id="RHEA-COMP:9745"/>
        <dbReference type="Rhea" id="RHEA-COMP:9746"/>
        <dbReference type="ChEBI" id="CHEBI:15361"/>
        <dbReference type="ChEBI" id="CHEBI:29979"/>
        <dbReference type="ChEBI" id="CHEBI:58702"/>
        <dbReference type="ChEBI" id="CHEBI:64837"/>
        <dbReference type="EC" id="2.7.3.9"/>
    </reaction>
</comment>
<dbReference type="Pfam" id="PF05524">
    <property type="entry name" value="PEP-utilisers_N"/>
    <property type="match status" value="1"/>
</dbReference>
<dbReference type="InterPro" id="IPR008279">
    <property type="entry name" value="PEP-util_enz_mobile_dom"/>
</dbReference>
<dbReference type="Gene3D" id="3.20.20.60">
    <property type="entry name" value="Phosphoenolpyruvate-binding domains"/>
    <property type="match status" value="1"/>
</dbReference>
<feature type="domain" description="GAF" evidence="14">
    <location>
        <begin position="1"/>
        <end position="137"/>
    </location>
</feature>
<dbReference type="Pfam" id="PF01590">
    <property type="entry name" value="GAF"/>
    <property type="match status" value="1"/>
</dbReference>
<dbReference type="InterPro" id="IPR006318">
    <property type="entry name" value="PTS_EI-like"/>
</dbReference>
<evidence type="ECO:0000256" key="8">
    <source>
        <dbReference type="ARBA" id="ARBA00022597"/>
    </source>
</evidence>
<keyword evidence="9" id="KW-0808">Transferase</keyword>
<dbReference type="InterPro" id="IPR000121">
    <property type="entry name" value="PEP_util_C"/>
</dbReference>
<evidence type="ECO:0000256" key="13">
    <source>
        <dbReference type="ARBA" id="ARBA00022842"/>
    </source>
</evidence>
<dbReference type="InterPro" id="IPR036637">
    <property type="entry name" value="Phosphohistidine_dom_sf"/>
</dbReference>
<keyword evidence="12" id="KW-0418">Kinase</keyword>
<dbReference type="NCBIfam" id="TIGR01417">
    <property type="entry name" value="PTS_I_fam"/>
    <property type="match status" value="1"/>
</dbReference>
<evidence type="ECO:0000313" key="15">
    <source>
        <dbReference type="EMBL" id="SVA45952.1"/>
    </source>
</evidence>
<evidence type="ECO:0000256" key="12">
    <source>
        <dbReference type="ARBA" id="ARBA00022777"/>
    </source>
</evidence>
<evidence type="ECO:0000256" key="7">
    <source>
        <dbReference type="ARBA" id="ARBA00022490"/>
    </source>
</evidence>
<feature type="non-terminal residue" evidence="15">
    <location>
        <position position="682"/>
    </location>
</feature>
<comment type="cofactor">
    <cofactor evidence="2">
        <name>Mg(2+)</name>
        <dbReference type="ChEBI" id="CHEBI:18420"/>
    </cofactor>
</comment>
<dbReference type="InterPro" id="IPR003018">
    <property type="entry name" value="GAF"/>
</dbReference>
<dbReference type="InterPro" id="IPR050499">
    <property type="entry name" value="PEP-utilizing_PTS_enzyme"/>
</dbReference>
<dbReference type="PRINTS" id="PR01736">
    <property type="entry name" value="PHPHTRNFRASE"/>
</dbReference>
<dbReference type="GO" id="GO:0046872">
    <property type="term" value="F:metal ion binding"/>
    <property type="evidence" value="ECO:0007669"/>
    <property type="project" value="UniProtKB-KW"/>
</dbReference>
<dbReference type="GO" id="GO:0005737">
    <property type="term" value="C:cytoplasm"/>
    <property type="evidence" value="ECO:0007669"/>
    <property type="project" value="UniProtKB-SubCell"/>
</dbReference>
<reference evidence="15" key="1">
    <citation type="submission" date="2018-05" db="EMBL/GenBank/DDBJ databases">
        <authorList>
            <person name="Lanie J.A."/>
            <person name="Ng W.-L."/>
            <person name="Kazmierczak K.M."/>
            <person name="Andrzejewski T.M."/>
            <person name="Davidsen T.M."/>
            <person name="Wayne K.J."/>
            <person name="Tettelin H."/>
            <person name="Glass J.I."/>
            <person name="Rusch D."/>
            <person name="Podicherti R."/>
            <person name="Tsui H.-C.T."/>
            <person name="Winkler M.E."/>
        </authorList>
    </citation>
    <scope>NUCLEOTIDE SEQUENCE</scope>
</reference>
<evidence type="ECO:0000256" key="9">
    <source>
        <dbReference type="ARBA" id="ARBA00022679"/>
    </source>
</evidence>
<dbReference type="InterPro" id="IPR029016">
    <property type="entry name" value="GAF-like_dom_sf"/>
</dbReference>
<keyword evidence="8" id="KW-0762">Sugar transport</keyword>
<keyword evidence="13" id="KW-0460">Magnesium</keyword>
<dbReference type="GO" id="GO:0009401">
    <property type="term" value="P:phosphoenolpyruvate-dependent sugar phosphotransferase system"/>
    <property type="evidence" value="ECO:0007669"/>
    <property type="project" value="UniProtKB-KW"/>
</dbReference>
<keyword evidence="7" id="KW-0963">Cytoplasm</keyword>
<dbReference type="SUPFAM" id="SSF51621">
    <property type="entry name" value="Phosphoenolpyruvate/pyruvate domain"/>
    <property type="match status" value="1"/>
</dbReference>
<dbReference type="PANTHER" id="PTHR46244:SF6">
    <property type="entry name" value="PHOSPHOENOLPYRUVATE-PROTEIN PHOSPHOTRANSFERASE"/>
    <property type="match status" value="1"/>
</dbReference>
<evidence type="ECO:0000256" key="1">
    <source>
        <dbReference type="ARBA" id="ARBA00000683"/>
    </source>
</evidence>
<protein>
    <recommendedName>
        <fullName evidence="5">phosphoenolpyruvate--protein phosphotransferase</fullName>
        <ecNumber evidence="5">2.7.3.9</ecNumber>
    </recommendedName>
</protein>
<evidence type="ECO:0000256" key="6">
    <source>
        <dbReference type="ARBA" id="ARBA00022448"/>
    </source>
</evidence>
<dbReference type="SUPFAM" id="SSF47831">
    <property type="entry name" value="Enzyme I of the PEP:sugar phosphotransferase system HPr-binding (sub)domain"/>
    <property type="match status" value="1"/>
</dbReference>
<evidence type="ECO:0000259" key="14">
    <source>
        <dbReference type="SMART" id="SM00065"/>
    </source>
</evidence>
<evidence type="ECO:0000256" key="5">
    <source>
        <dbReference type="ARBA" id="ARBA00012232"/>
    </source>
</evidence>
<dbReference type="Pfam" id="PF00391">
    <property type="entry name" value="PEP-utilizers"/>
    <property type="match status" value="1"/>
</dbReference>
<dbReference type="InterPro" id="IPR040442">
    <property type="entry name" value="Pyrv_kinase-like_dom_sf"/>
</dbReference>
<evidence type="ECO:0000256" key="2">
    <source>
        <dbReference type="ARBA" id="ARBA00001946"/>
    </source>
</evidence>
<dbReference type="Gene3D" id="1.10.274.10">
    <property type="entry name" value="PtsI, HPr-binding domain"/>
    <property type="match status" value="1"/>
</dbReference>
<organism evidence="15">
    <name type="scientific">marine metagenome</name>
    <dbReference type="NCBI Taxonomy" id="408172"/>
    <lineage>
        <taxon>unclassified sequences</taxon>
        <taxon>metagenomes</taxon>
        <taxon>ecological metagenomes</taxon>
    </lineage>
</organism>
<dbReference type="Pfam" id="PF02896">
    <property type="entry name" value="PEP-utilizers_C"/>
    <property type="match status" value="1"/>
</dbReference>
<evidence type="ECO:0000256" key="11">
    <source>
        <dbReference type="ARBA" id="ARBA00022723"/>
    </source>
</evidence>
<evidence type="ECO:0000256" key="10">
    <source>
        <dbReference type="ARBA" id="ARBA00022683"/>
    </source>
</evidence>
<dbReference type="SUPFAM" id="SSF55781">
    <property type="entry name" value="GAF domain-like"/>
    <property type="match status" value="1"/>
</dbReference>
<dbReference type="EMBL" id="UINC01010319">
    <property type="protein sequence ID" value="SVA45952.1"/>
    <property type="molecule type" value="Genomic_DNA"/>
</dbReference>
<sequence length="682" mass="76060">MIAKRINVDACSIYIYDSDRGVLILKATHGLDSSTIEKVYMLPSEGLVGLVLERSAPVQESQMQKHPRFKAFPQTKEDSFSSFLGVPLIEHRRSFGVLVVHTTEPRTFSPQEVQLLGSIATQISSLVSKALLMKELDTATQEPSISKKRKGETHQFSGQAVAYGVAIGKAVLLQQSDVEEPQQKSSRSSESEMSDFQAAMDHTISDTLELIEKVSDKVGTEEASIFHAHLMFLEDQHFQEKIKSSIESGNTASWSIYQTVEEYLGAFAEIKDPYLSEKGADLKDVGYRLLHYLGHEVLSVTKKTGILIMRQLLPGDIARLDTTRIKGIILSKGGVVSHAAILARSLRIPAVCIEDHELDQIHDGDPLAINGDSGVAVAYPDKKILEEFKKLLVEQQNYFEHLEEFRDIPCKTTDGTRISLLANISLGSDEVQLPRYGAEGVGLFRTEFYFLSLDRYPSVSEQTQVYRDLLENVSEDKPVIFRTLDVGADKAAPYMGFQDEENPFLGYRAVRRQLKQKTVLKEQLTALLMAAETRPNVRLLFPMITNVNEIIQARELFQQCRLEVEENGSPTAEIEIGMMFEVPSTLLLCEKFMNEIDFCSIGSNDLTQYVLAVDRNNQHIADLYDPLHPAVLQLIDKLVKTAQEYQKPVEICGEMASDPDGCVILAGLGINSLSMNAPLIPV</sequence>
<keyword evidence="10" id="KW-0598">Phosphotransferase system</keyword>
<gene>
    <name evidence="15" type="ORF">METZ01_LOCUS98806</name>
</gene>
<dbReference type="SMART" id="SM00065">
    <property type="entry name" value="GAF"/>
    <property type="match status" value="1"/>
</dbReference>
<evidence type="ECO:0000256" key="4">
    <source>
        <dbReference type="ARBA" id="ARBA00007837"/>
    </source>
</evidence>
<accession>A0A381W0D7</accession>
<dbReference type="GO" id="GO:0008965">
    <property type="term" value="F:phosphoenolpyruvate-protein phosphotransferase activity"/>
    <property type="evidence" value="ECO:0007669"/>
    <property type="project" value="UniProtKB-EC"/>
</dbReference>